<dbReference type="Gene3D" id="1.10.220.120">
    <property type="entry name" value="Sigma-70 factor, region 1.1"/>
    <property type="match status" value="1"/>
</dbReference>
<evidence type="ECO:0000256" key="3">
    <source>
        <dbReference type="ARBA" id="ARBA00023082"/>
    </source>
</evidence>
<keyword evidence="12" id="KW-1185">Reference proteome</keyword>
<feature type="compositionally biased region" description="Acidic residues" evidence="8">
    <location>
        <begin position="241"/>
        <end position="250"/>
    </location>
</feature>
<dbReference type="Pfam" id="PF04546">
    <property type="entry name" value="Sigma70_ner"/>
    <property type="match status" value="1"/>
</dbReference>
<dbReference type="InterPro" id="IPR042189">
    <property type="entry name" value="RNA_pol_sigma_70_r1_1_sf"/>
</dbReference>
<feature type="DNA-binding region" description="H-T-H motif" evidence="6">
    <location>
        <begin position="633"/>
        <end position="652"/>
    </location>
</feature>
<name>A0A841PDG2_9HYPH</name>
<dbReference type="CDD" id="cd06171">
    <property type="entry name" value="Sigma70_r4"/>
    <property type="match status" value="1"/>
</dbReference>
<keyword evidence="2 6" id="KW-0805">Transcription regulation</keyword>
<dbReference type="SUPFAM" id="SSF88946">
    <property type="entry name" value="Sigma2 domain of RNA polymerase sigma factors"/>
    <property type="match status" value="1"/>
</dbReference>
<gene>
    <name evidence="6" type="primary">rpoD</name>
    <name evidence="11" type="ORF">HNQ71_004291</name>
</gene>
<dbReference type="InterPro" id="IPR050239">
    <property type="entry name" value="Sigma-70_RNA_pol_init_factors"/>
</dbReference>
<dbReference type="FunFam" id="1.10.601.10:FF:000001">
    <property type="entry name" value="RNA polymerase sigma factor SigA"/>
    <property type="match status" value="1"/>
</dbReference>
<dbReference type="InterPro" id="IPR007627">
    <property type="entry name" value="RNA_pol_sigma70_r2"/>
</dbReference>
<dbReference type="InterPro" id="IPR007127">
    <property type="entry name" value="RNA_pol_sigma_70_r1_1"/>
</dbReference>
<feature type="region of interest" description="Disordered" evidence="8">
    <location>
        <begin position="1"/>
        <end position="22"/>
    </location>
</feature>
<dbReference type="Pfam" id="PF03979">
    <property type="entry name" value="Sigma70_r1_1"/>
    <property type="match status" value="1"/>
</dbReference>
<dbReference type="RefSeq" id="WP_095090975.1">
    <property type="nucleotide sequence ID" value="NZ_JACHEF010000004.1"/>
</dbReference>
<dbReference type="Pfam" id="PF04539">
    <property type="entry name" value="Sigma70_r3"/>
    <property type="match status" value="1"/>
</dbReference>
<feature type="domain" description="RNA polymerase sigma-70" evidence="10">
    <location>
        <begin position="632"/>
        <end position="658"/>
    </location>
</feature>
<dbReference type="InterPro" id="IPR012760">
    <property type="entry name" value="RNA_pol_sigma_RpoD_C"/>
</dbReference>
<dbReference type="InterPro" id="IPR009042">
    <property type="entry name" value="RNA_pol_sigma70_r1_2"/>
</dbReference>
<accession>A0A841PDG2</accession>
<evidence type="ECO:0000313" key="12">
    <source>
        <dbReference type="Proteomes" id="UP000556329"/>
    </source>
</evidence>
<dbReference type="PROSITE" id="PS00716">
    <property type="entry name" value="SIGMA70_2"/>
    <property type="match status" value="1"/>
</dbReference>
<keyword evidence="5 6" id="KW-0804">Transcription</keyword>
<comment type="subcellular location">
    <subcellularLocation>
        <location evidence="6">Cytoplasm</location>
    </subcellularLocation>
</comment>
<dbReference type="InterPro" id="IPR007630">
    <property type="entry name" value="RNA_pol_sigma70_r4"/>
</dbReference>
<dbReference type="GO" id="GO:0006352">
    <property type="term" value="P:DNA-templated transcription initiation"/>
    <property type="evidence" value="ECO:0007669"/>
    <property type="project" value="UniProtKB-UniRule"/>
</dbReference>
<dbReference type="PANTHER" id="PTHR30603:SF60">
    <property type="entry name" value="RNA POLYMERASE SIGMA FACTOR RPOD"/>
    <property type="match status" value="1"/>
</dbReference>
<evidence type="ECO:0000256" key="6">
    <source>
        <dbReference type="HAMAP-Rule" id="MF_00963"/>
    </source>
</evidence>
<dbReference type="NCBIfam" id="TIGR02393">
    <property type="entry name" value="RpoD_Cterm"/>
    <property type="match status" value="1"/>
</dbReference>
<sequence length="673" mass="76327">MATKEKEEVETEREGATDGPLLDLSDDAVKKMIKAAKKRGYVTMDELNSVLPSEEVTSEQIEDTMAMLSDMGINVVEDDEQGEEPEAADTAADAEEDANELAEQTGTAVAATTTKKEPTDRTDDPVRMYLREMGSVELLSREGEIAIAKRIEAGRETMIAGLCESPLTFQAIIIWRDELNESKILLREIIDLEATYAGPEAKQAPVVERIEEAKVEDKPRRSRDEEDDVTNVGADTRGLVDDDEEDEDEASLSLAAMEAELRPQVMETLDVIADTYKKLRKLQDQQVENRLAAAGTLSPSQDRRLKELKDQLIKAVKSLSLNTARIEALVEQLYDINKRLVQNEGKLLRLAESYGVRREEFLKEYQGSELDPNWTRAIGNLTSRGWKEFTKNEKDAIRDLRAEIQHLATETAISILEFRKIVNQVQKGEREAAIAKKEMVEANLRLVISIAKKYTNRGLQFLDLIQEGNIGLMKAVDKFEYRRGYKFSTYATWWIRQAITRSIADQARTIRIPVHMIETINKIVRTSRQMLHEIGREPTPEELAEKLAMPLEKVRKVLKIAKEPISLETPVGDEEDSHLGDFIEDKMAILPIDAAIQANLRETTTRVLASLTPREERVLRMRFGIGMNTDHTLEEVGQQFSVTRERIRQIEAKALRKLKHPSRSRKLRSFLDS</sequence>
<keyword evidence="7" id="KW-0175">Coiled coil</keyword>
<evidence type="ECO:0000256" key="4">
    <source>
        <dbReference type="ARBA" id="ARBA00023125"/>
    </source>
</evidence>
<feature type="region of interest" description="Disordered" evidence="8">
    <location>
        <begin position="79"/>
        <end position="123"/>
    </location>
</feature>
<dbReference type="NCBIfam" id="NF004208">
    <property type="entry name" value="PRK05658.1"/>
    <property type="match status" value="1"/>
</dbReference>
<dbReference type="GO" id="GO:0016987">
    <property type="term" value="F:sigma factor activity"/>
    <property type="evidence" value="ECO:0007669"/>
    <property type="project" value="UniProtKB-UniRule"/>
</dbReference>
<protein>
    <recommendedName>
        <fullName evidence="6">RNA polymerase sigma factor RpoD</fullName>
    </recommendedName>
    <alternativeName>
        <fullName evidence="6">Sigma-70</fullName>
    </alternativeName>
</protein>
<evidence type="ECO:0000256" key="8">
    <source>
        <dbReference type="SAM" id="MobiDB-lite"/>
    </source>
</evidence>
<comment type="subunit">
    <text evidence="6">Interacts transiently with the RNA polymerase catalytic core.</text>
</comment>
<dbReference type="HAMAP" id="MF_00963">
    <property type="entry name" value="Sigma70_RpoD_SigA"/>
    <property type="match status" value="1"/>
</dbReference>
<keyword evidence="3 6" id="KW-0731">Sigma factor</keyword>
<feature type="coiled-coil region" evidence="7">
    <location>
        <begin position="390"/>
        <end position="445"/>
    </location>
</feature>
<dbReference type="InterPro" id="IPR007624">
    <property type="entry name" value="RNA_pol_sigma70_r3"/>
</dbReference>
<evidence type="ECO:0000256" key="2">
    <source>
        <dbReference type="ARBA" id="ARBA00023015"/>
    </source>
</evidence>
<reference evidence="11 12" key="1">
    <citation type="submission" date="2020-08" db="EMBL/GenBank/DDBJ databases">
        <title>Genomic Encyclopedia of Type Strains, Phase IV (KMG-IV): sequencing the most valuable type-strain genomes for metagenomic binning, comparative biology and taxonomic classification.</title>
        <authorList>
            <person name="Goeker M."/>
        </authorList>
    </citation>
    <scope>NUCLEOTIDE SEQUENCE [LARGE SCALE GENOMIC DNA]</scope>
    <source>
        <strain evidence="11 12">DSM 100039</strain>
    </source>
</reference>
<proteinExistence type="inferred from homology"/>
<dbReference type="InterPro" id="IPR000943">
    <property type="entry name" value="RNA_pol_sigma70"/>
</dbReference>
<keyword evidence="1 6" id="KW-0963">Cytoplasm</keyword>
<evidence type="ECO:0000259" key="10">
    <source>
        <dbReference type="PROSITE" id="PS00716"/>
    </source>
</evidence>
<comment type="function">
    <text evidence="6">Sigma factors are initiation factors that promote the attachment of RNA polymerase to specific initiation sites and are then released. This sigma factor is the primary sigma factor during exponential growth.</text>
</comment>
<dbReference type="InterPro" id="IPR014284">
    <property type="entry name" value="RNA_pol_sigma-70_dom"/>
</dbReference>
<feature type="compositionally biased region" description="Basic and acidic residues" evidence="8">
    <location>
        <begin position="114"/>
        <end position="123"/>
    </location>
</feature>
<feature type="region of interest" description="Sigma-70 factor domain-4" evidence="6">
    <location>
        <begin position="607"/>
        <end position="660"/>
    </location>
</feature>
<feature type="region of interest" description="Sigma-70 factor domain-2" evidence="6">
    <location>
        <begin position="439"/>
        <end position="509"/>
    </location>
</feature>
<dbReference type="InterPro" id="IPR028630">
    <property type="entry name" value="Sigma70_RpoD"/>
</dbReference>
<feature type="compositionally biased region" description="Low complexity" evidence="8">
    <location>
        <begin position="101"/>
        <end position="113"/>
    </location>
</feature>
<feature type="compositionally biased region" description="Acidic residues" evidence="8">
    <location>
        <begin position="79"/>
        <end position="100"/>
    </location>
</feature>
<evidence type="ECO:0000313" key="11">
    <source>
        <dbReference type="EMBL" id="MBB6411603.1"/>
    </source>
</evidence>
<dbReference type="Pfam" id="PF04545">
    <property type="entry name" value="Sigma70_r4"/>
    <property type="match status" value="1"/>
</dbReference>
<dbReference type="PROSITE" id="PS00715">
    <property type="entry name" value="SIGMA70_1"/>
    <property type="match status" value="1"/>
</dbReference>
<dbReference type="InterPro" id="IPR036388">
    <property type="entry name" value="WH-like_DNA-bd_sf"/>
</dbReference>
<keyword evidence="4 6" id="KW-0238">DNA-binding</keyword>
<dbReference type="FunFam" id="1.10.10.10:FF:000004">
    <property type="entry name" value="RNA polymerase sigma factor SigA"/>
    <property type="match status" value="1"/>
</dbReference>
<feature type="compositionally biased region" description="Basic and acidic residues" evidence="8">
    <location>
        <begin position="210"/>
        <end position="224"/>
    </location>
</feature>
<dbReference type="PRINTS" id="PR00046">
    <property type="entry name" value="SIGMA70FCT"/>
</dbReference>
<comment type="similarity">
    <text evidence="6">Belongs to the sigma-70 factor family. RpoD/SigA subfamily.</text>
</comment>
<dbReference type="InterPro" id="IPR013325">
    <property type="entry name" value="RNA_pol_sigma_r2"/>
</dbReference>
<dbReference type="Gene3D" id="1.10.601.10">
    <property type="entry name" value="RNA Polymerase Primary Sigma Factor"/>
    <property type="match status" value="1"/>
</dbReference>
<evidence type="ECO:0000256" key="7">
    <source>
        <dbReference type="SAM" id="Coils"/>
    </source>
</evidence>
<dbReference type="Pfam" id="PF04542">
    <property type="entry name" value="Sigma70_r2"/>
    <property type="match status" value="1"/>
</dbReference>
<evidence type="ECO:0000256" key="1">
    <source>
        <dbReference type="ARBA" id="ARBA00022490"/>
    </source>
</evidence>
<evidence type="ECO:0000256" key="5">
    <source>
        <dbReference type="ARBA" id="ARBA00023163"/>
    </source>
</evidence>
<dbReference type="NCBIfam" id="TIGR02937">
    <property type="entry name" value="sigma70-ECF"/>
    <property type="match status" value="1"/>
</dbReference>
<organism evidence="11 12">
    <name type="scientific">Mesorhizobium sangaii</name>
    <dbReference type="NCBI Taxonomy" id="505389"/>
    <lineage>
        <taxon>Bacteria</taxon>
        <taxon>Pseudomonadati</taxon>
        <taxon>Pseudomonadota</taxon>
        <taxon>Alphaproteobacteria</taxon>
        <taxon>Hyphomicrobiales</taxon>
        <taxon>Phyllobacteriaceae</taxon>
        <taxon>Mesorhizobium</taxon>
    </lineage>
</organism>
<dbReference type="GO" id="GO:0005737">
    <property type="term" value="C:cytoplasm"/>
    <property type="evidence" value="ECO:0007669"/>
    <property type="project" value="UniProtKB-SubCell"/>
</dbReference>
<feature type="region of interest" description="Disordered" evidence="8">
    <location>
        <begin position="210"/>
        <end position="250"/>
    </location>
</feature>
<feature type="compositionally biased region" description="Basic and acidic residues" evidence="8">
    <location>
        <begin position="1"/>
        <end position="16"/>
    </location>
</feature>
<dbReference type="PANTHER" id="PTHR30603">
    <property type="entry name" value="RNA POLYMERASE SIGMA FACTOR RPO"/>
    <property type="match status" value="1"/>
</dbReference>
<feature type="region of interest" description="Sigma-70 factor domain-3" evidence="6">
    <location>
        <begin position="518"/>
        <end position="594"/>
    </location>
</feature>
<dbReference type="Gene3D" id="1.10.10.10">
    <property type="entry name" value="Winged helix-like DNA-binding domain superfamily/Winged helix DNA-binding domain"/>
    <property type="match status" value="2"/>
</dbReference>
<dbReference type="SUPFAM" id="SSF88659">
    <property type="entry name" value="Sigma3 and sigma4 domains of RNA polymerase sigma factors"/>
    <property type="match status" value="2"/>
</dbReference>
<dbReference type="InterPro" id="IPR013324">
    <property type="entry name" value="RNA_pol_sigma_r3/r4-like"/>
</dbReference>
<comment type="caution">
    <text evidence="11">The sequence shown here is derived from an EMBL/GenBank/DDBJ whole genome shotgun (WGS) entry which is preliminary data.</text>
</comment>
<feature type="domain" description="RNA polymerase sigma-70" evidence="9">
    <location>
        <begin position="463"/>
        <end position="476"/>
    </location>
</feature>
<dbReference type="InterPro" id="IPR007631">
    <property type="entry name" value="RNA_pol_sigma_70_non-ess"/>
</dbReference>
<dbReference type="EMBL" id="JACHEF010000004">
    <property type="protein sequence ID" value="MBB6411603.1"/>
    <property type="molecule type" value="Genomic_DNA"/>
</dbReference>
<feature type="short sequence motif" description="Interaction with polymerase core subunit RpoC" evidence="6">
    <location>
        <begin position="463"/>
        <end position="466"/>
    </location>
</feature>
<dbReference type="FunFam" id="1.10.10.10:FF:000002">
    <property type="entry name" value="RNA polymerase sigma factor SigA"/>
    <property type="match status" value="1"/>
</dbReference>
<dbReference type="GO" id="GO:0003677">
    <property type="term" value="F:DNA binding"/>
    <property type="evidence" value="ECO:0007669"/>
    <property type="project" value="UniProtKB-UniRule"/>
</dbReference>
<dbReference type="AlphaFoldDB" id="A0A841PDG2"/>
<evidence type="ECO:0000259" key="9">
    <source>
        <dbReference type="PROSITE" id="PS00715"/>
    </source>
</evidence>
<dbReference type="Pfam" id="PF00140">
    <property type="entry name" value="Sigma70_r1_2"/>
    <property type="match status" value="1"/>
</dbReference>
<dbReference type="Proteomes" id="UP000556329">
    <property type="component" value="Unassembled WGS sequence"/>
</dbReference>